<keyword evidence="5 11" id="KW-0067">ATP-binding</keyword>
<sequence length="865" mass="94202">MTANWPSSRDPFDDIFQRFFGSGMSSKPPVQRIDLGKLMTDNAKLLIGTAREAAQEWGNPEITPEHLLYAATEAEPGRSIVAELSLDPDQVAAQMEDYLDTGRPSEDDLADITLSPATKLALRAAQRQAAQAGSSYIGPEHILLGIAALPDSVAAQALVAGIAATQSGGVPAPGTPMASAPSKRQQPESDTPTLDEYGRDLTAEAREGLIDPVVGRAEEIEQTIEILSRRRKNNPVLIGDPGVGKTSIVEGLAQRIVNGDVPVTLAGRRVIALDVGSLVAGSKYRGEFEERLTKILDEVRAHKDELIIFIDELHTIVGAGGGGEGSMDAGNLLKPALARGDLHVVGATTIDEYRKYIEKDAALERRFQPVMVSEPSVEDTIEILRGLADVYEEHHQVRYSDESLIAAAQLSDRYITDRFMPDKAIDLIDQAGARVRLRSGTPDPAVRARDEAIARLYREKDAAVDNEDYEKAKALKADIAAAEEELEESGATSSEPIVDVVDIAEVISRRTGIPVADLTAEEKQRLLQLEGVLHKRVIGQNEAIVAIAEAVRRARAGLKDPNRPIGSFLFLGPTGVGKTELAKALAEAVFGDEDRLIRFDMSEFQEKHTVSRLVGAPPGYVGYDDAAQLTDKVRRQPYSVILFDEVEKAHPDVFNVLLQLLDDGRVTDSKGRTVDFKNTIVIMTSNIGSNLILDAPPGDLDSIVPQLEGLLRQHFRPEFLNRIDEQIVFHRLDKEQLEQIVELILDRTRRMLAAQDIELEISQSAVDWLSERGFQPEFGARPLRRTVQKELDNRVSRLLLDGGLDPGGTVKVDTADDDLVVTATNPGGEPDTNGAAPASPTKKSAKKPTKKTESKKGDDKKLASK</sequence>
<evidence type="ECO:0000313" key="14">
    <source>
        <dbReference type="EMBL" id="PKV98319.1"/>
    </source>
</evidence>
<dbReference type="Gene3D" id="1.10.1780.10">
    <property type="entry name" value="Clp, N-terminal domain"/>
    <property type="match status" value="1"/>
</dbReference>
<keyword evidence="15" id="KW-1185">Reference proteome</keyword>
<keyword evidence="3 10" id="KW-0677">Repeat</keyword>
<dbReference type="PROSITE" id="PS51903">
    <property type="entry name" value="CLP_R"/>
    <property type="match status" value="1"/>
</dbReference>
<dbReference type="Pfam" id="PF17871">
    <property type="entry name" value="AAA_lid_9"/>
    <property type="match status" value="1"/>
</dbReference>
<evidence type="ECO:0000256" key="7">
    <source>
        <dbReference type="ARBA" id="ARBA00023054"/>
    </source>
</evidence>
<dbReference type="PROSITE" id="PS00871">
    <property type="entry name" value="CLPAB_2"/>
    <property type="match status" value="1"/>
</dbReference>
<dbReference type="InterPro" id="IPR004176">
    <property type="entry name" value="Clp_R_N"/>
</dbReference>
<feature type="compositionally biased region" description="Polar residues" evidence="12">
    <location>
        <begin position="182"/>
        <end position="192"/>
    </location>
</feature>
<dbReference type="InterPro" id="IPR001270">
    <property type="entry name" value="ClpA/B"/>
</dbReference>
<dbReference type="FunFam" id="3.40.50.300:FF:000025">
    <property type="entry name" value="ATP-dependent Clp protease subunit"/>
    <property type="match status" value="1"/>
</dbReference>
<dbReference type="GO" id="GO:0005524">
    <property type="term" value="F:ATP binding"/>
    <property type="evidence" value="ECO:0007669"/>
    <property type="project" value="UniProtKB-KW"/>
</dbReference>
<evidence type="ECO:0000256" key="5">
    <source>
        <dbReference type="ARBA" id="ARBA00022840"/>
    </source>
</evidence>
<dbReference type="InterPro" id="IPR027417">
    <property type="entry name" value="P-loop_NTPase"/>
</dbReference>
<dbReference type="EMBL" id="PJMW01000001">
    <property type="protein sequence ID" value="PKV98319.1"/>
    <property type="molecule type" value="Genomic_DNA"/>
</dbReference>
<dbReference type="GO" id="GO:0016887">
    <property type="term" value="F:ATP hydrolysis activity"/>
    <property type="evidence" value="ECO:0007669"/>
    <property type="project" value="InterPro"/>
</dbReference>
<evidence type="ECO:0000256" key="8">
    <source>
        <dbReference type="ARBA" id="ARBA00023186"/>
    </source>
</evidence>
<evidence type="ECO:0000256" key="9">
    <source>
        <dbReference type="ARBA" id="ARBA00026057"/>
    </source>
</evidence>
<reference evidence="14 15" key="1">
    <citation type="submission" date="2017-12" db="EMBL/GenBank/DDBJ databases">
        <title>Sequencing the genomes of 1000 Actinobacteria strains.</title>
        <authorList>
            <person name="Klenk H.-P."/>
        </authorList>
    </citation>
    <scope>NUCLEOTIDE SEQUENCE [LARGE SCALE GENOMIC DNA]</scope>
    <source>
        <strain evidence="14 15">DSM 44489</strain>
    </source>
</reference>
<dbReference type="Gene3D" id="3.40.50.300">
    <property type="entry name" value="P-loop containing nucleotide triphosphate hydrolases"/>
    <property type="match status" value="2"/>
</dbReference>
<evidence type="ECO:0000256" key="3">
    <source>
        <dbReference type="ARBA" id="ARBA00022737"/>
    </source>
</evidence>
<evidence type="ECO:0000256" key="11">
    <source>
        <dbReference type="RuleBase" id="RU004432"/>
    </source>
</evidence>
<dbReference type="SUPFAM" id="SSF81923">
    <property type="entry name" value="Double Clp-N motif"/>
    <property type="match status" value="1"/>
</dbReference>
<evidence type="ECO:0000256" key="10">
    <source>
        <dbReference type="PROSITE-ProRule" id="PRU01251"/>
    </source>
</evidence>
<gene>
    <name evidence="14" type="ORF">ATK86_0332</name>
</gene>
<dbReference type="InterPro" id="IPR003593">
    <property type="entry name" value="AAA+_ATPase"/>
</dbReference>
<dbReference type="FunFam" id="3.40.50.300:FF:000010">
    <property type="entry name" value="Chaperone clpB 1, putative"/>
    <property type="match status" value="1"/>
</dbReference>
<keyword evidence="14" id="KW-0378">Hydrolase</keyword>
<dbReference type="PANTHER" id="PTHR11638:SF18">
    <property type="entry name" value="HEAT SHOCK PROTEIN 104"/>
    <property type="match status" value="1"/>
</dbReference>
<dbReference type="Pfam" id="PF00004">
    <property type="entry name" value="AAA"/>
    <property type="match status" value="1"/>
</dbReference>
<evidence type="ECO:0000259" key="13">
    <source>
        <dbReference type="PROSITE" id="PS51903"/>
    </source>
</evidence>
<dbReference type="PROSITE" id="PS00870">
    <property type="entry name" value="CLPAB_1"/>
    <property type="match status" value="1"/>
</dbReference>
<dbReference type="InterPro" id="IPR041546">
    <property type="entry name" value="ClpA/ClpB_AAA_lid"/>
</dbReference>
<keyword evidence="14" id="KW-0645">Protease</keyword>
<dbReference type="InterPro" id="IPR050130">
    <property type="entry name" value="ClpA_ClpB"/>
</dbReference>
<proteinExistence type="inferred from homology"/>
<keyword evidence="7" id="KW-0175">Coiled coil</keyword>
<dbReference type="SMART" id="SM01086">
    <property type="entry name" value="ClpB_D2-small"/>
    <property type="match status" value="1"/>
</dbReference>
<keyword evidence="4 11" id="KW-0547">Nucleotide-binding</keyword>
<dbReference type="InterPro" id="IPR018368">
    <property type="entry name" value="ClpA/B_CS1"/>
</dbReference>
<evidence type="ECO:0000256" key="1">
    <source>
        <dbReference type="ARBA" id="ARBA00008675"/>
    </source>
</evidence>
<feature type="compositionally biased region" description="Basic and acidic residues" evidence="12">
    <location>
        <begin position="850"/>
        <end position="865"/>
    </location>
</feature>
<evidence type="ECO:0000256" key="2">
    <source>
        <dbReference type="ARBA" id="ARBA00017574"/>
    </source>
</evidence>
<feature type="region of interest" description="Disordered" evidence="12">
    <location>
        <begin position="806"/>
        <end position="865"/>
    </location>
</feature>
<dbReference type="CDD" id="cd00009">
    <property type="entry name" value="AAA"/>
    <property type="match status" value="1"/>
</dbReference>
<dbReference type="Gene3D" id="4.10.860.10">
    <property type="entry name" value="UVR domain"/>
    <property type="match status" value="1"/>
</dbReference>
<dbReference type="Gene3D" id="1.10.8.60">
    <property type="match status" value="2"/>
</dbReference>
<keyword evidence="6" id="KW-0346">Stress response</keyword>
<dbReference type="Pfam" id="PF02861">
    <property type="entry name" value="Clp_N"/>
    <property type="match status" value="1"/>
</dbReference>
<dbReference type="SUPFAM" id="SSF52540">
    <property type="entry name" value="P-loop containing nucleoside triphosphate hydrolases"/>
    <property type="match status" value="2"/>
</dbReference>
<dbReference type="AlphaFoldDB" id="A0A2N3WWR4"/>
<dbReference type="OrthoDB" id="9803641at2"/>
<dbReference type="InterPro" id="IPR019489">
    <property type="entry name" value="Clp_ATPase_C"/>
</dbReference>
<dbReference type="Proteomes" id="UP000233766">
    <property type="component" value="Unassembled WGS sequence"/>
</dbReference>
<dbReference type="PANTHER" id="PTHR11638">
    <property type="entry name" value="ATP-DEPENDENT CLP PROTEASE"/>
    <property type="match status" value="1"/>
</dbReference>
<dbReference type="GO" id="GO:0005737">
    <property type="term" value="C:cytoplasm"/>
    <property type="evidence" value="ECO:0007669"/>
    <property type="project" value="TreeGrafter"/>
</dbReference>
<evidence type="ECO:0000256" key="4">
    <source>
        <dbReference type="ARBA" id="ARBA00022741"/>
    </source>
</evidence>
<dbReference type="SMART" id="SM00382">
    <property type="entry name" value="AAA"/>
    <property type="match status" value="2"/>
</dbReference>
<dbReference type="PRINTS" id="PR00300">
    <property type="entry name" value="CLPPROTEASEA"/>
</dbReference>
<dbReference type="RefSeq" id="WP_101462802.1">
    <property type="nucleotide sequence ID" value="NZ_PJMW01000001.1"/>
</dbReference>
<dbReference type="GO" id="GO:0008233">
    <property type="term" value="F:peptidase activity"/>
    <property type="evidence" value="ECO:0007669"/>
    <property type="project" value="UniProtKB-KW"/>
</dbReference>
<accession>A0A2N3WWR4</accession>
<dbReference type="InterPro" id="IPR003959">
    <property type="entry name" value="ATPase_AAA_core"/>
</dbReference>
<evidence type="ECO:0000256" key="6">
    <source>
        <dbReference type="ARBA" id="ARBA00023016"/>
    </source>
</evidence>
<comment type="subunit">
    <text evidence="9">Homohexamer. The oligomerization is ATP-dependent.</text>
</comment>
<protein>
    <recommendedName>
        <fullName evidence="2">Chaperone protein ClpB</fullName>
    </recommendedName>
</protein>
<dbReference type="Pfam" id="PF10431">
    <property type="entry name" value="ClpB_D2-small"/>
    <property type="match status" value="1"/>
</dbReference>
<comment type="similarity">
    <text evidence="1 11">Belongs to the ClpA/ClpB family.</text>
</comment>
<dbReference type="CDD" id="cd19499">
    <property type="entry name" value="RecA-like_ClpB_Hsp104-like"/>
    <property type="match status" value="1"/>
</dbReference>
<evidence type="ECO:0000256" key="12">
    <source>
        <dbReference type="SAM" id="MobiDB-lite"/>
    </source>
</evidence>
<feature type="domain" description="Clp R" evidence="13">
    <location>
        <begin position="35"/>
        <end position="180"/>
    </location>
</feature>
<evidence type="ECO:0000313" key="15">
    <source>
        <dbReference type="Proteomes" id="UP000233766"/>
    </source>
</evidence>
<comment type="caution">
    <text evidence="14">The sequence shown here is derived from an EMBL/GenBank/DDBJ whole genome shotgun (WGS) entry which is preliminary data.</text>
</comment>
<organism evidence="14 15">
    <name type="scientific">Nocardia fluminea</name>
    <dbReference type="NCBI Taxonomy" id="134984"/>
    <lineage>
        <taxon>Bacteria</taxon>
        <taxon>Bacillati</taxon>
        <taxon>Actinomycetota</taxon>
        <taxon>Actinomycetes</taxon>
        <taxon>Mycobacteriales</taxon>
        <taxon>Nocardiaceae</taxon>
        <taxon>Nocardia</taxon>
    </lineage>
</organism>
<feature type="region of interest" description="Disordered" evidence="12">
    <location>
        <begin position="168"/>
        <end position="193"/>
    </location>
</feature>
<dbReference type="GO" id="GO:0006508">
    <property type="term" value="P:proteolysis"/>
    <property type="evidence" value="ECO:0007669"/>
    <property type="project" value="UniProtKB-KW"/>
</dbReference>
<dbReference type="InterPro" id="IPR036628">
    <property type="entry name" value="Clp_N_dom_sf"/>
</dbReference>
<dbReference type="Pfam" id="PF07724">
    <property type="entry name" value="AAA_2"/>
    <property type="match status" value="1"/>
</dbReference>
<keyword evidence="8 11" id="KW-0143">Chaperone</keyword>
<dbReference type="InterPro" id="IPR028299">
    <property type="entry name" value="ClpA/B_CS2"/>
</dbReference>
<dbReference type="GO" id="GO:0034605">
    <property type="term" value="P:cellular response to heat"/>
    <property type="evidence" value="ECO:0007669"/>
    <property type="project" value="TreeGrafter"/>
</dbReference>
<name>A0A2N3WWR4_9NOCA</name>